<evidence type="ECO:0000256" key="1">
    <source>
        <dbReference type="SAM" id="SignalP"/>
    </source>
</evidence>
<organism evidence="2 3">
    <name type="scientific">Pan troglodytes</name>
    <name type="common">Chimpanzee</name>
    <dbReference type="NCBI Taxonomy" id="9598"/>
    <lineage>
        <taxon>Eukaryota</taxon>
        <taxon>Metazoa</taxon>
        <taxon>Chordata</taxon>
        <taxon>Craniata</taxon>
        <taxon>Vertebrata</taxon>
        <taxon>Euteleostomi</taxon>
        <taxon>Mammalia</taxon>
        <taxon>Eutheria</taxon>
        <taxon>Euarchontoglires</taxon>
        <taxon>Primates</taxon>
        <taxon>Haplorrhini</taxon>
        <taxon>Catarrhini</taxon>
        <taxon>Hominidae</taxon>
        <taxon>Pan</taxon>
    </lineage>
</organism>
<gene>
    <name evidence="2" type="ORF">CK820_G0005865</name>
</gene>
<proteinExistence type="predicted"/>
<dbReference type="AlphaFoldDB" id="A0A2J8P683"/>
<name>A0A2J8P683_PANTR</name>
<evidence type="ECO:0000313" key="2">
    <source>
        <dbReference type="EMBL" id="PNI79533.1"/>
    </source>
</evidence>
<feature type="chain" id="PRO_5014327407" evidence="1">
    <location>
        <begin position="27"/>
        <end position="68"/>
    </location>
</feature>
<keyword evidence="1" id="KW-0732">Signal</keyword>
<feature type="signal peptide" evidence="1">
    <location>
        <begin position="1"/>
        <end position="26"/>
    </location>
</feature>
<dbReference type="Proteomes" id="UP000236370">
    <property type="component" value="Unassembled WGS sequence"/>
</dbReference>
<protein>
    <submittedName>
        <fullName evidence="2">OLFML1 isoform 5</fullName>
    </submittedName>
</protein>
<feature type="non-terminal residue" evidence="2">
    <location>
        <position position="68"/>
    </location>
</feature>
<evidence type="ECO:0000313" key="3">
    <source>
        <dbReference type="Proteomes" id="UP000236370"/>
    </source>
</evidence>
<comment type="caution">
    <text evidence="2">The sequence shown here is derived from an EMBL/GenBank/DDBJ whole genome shotgun (WGS) entry which is preliminary data.</text>
</comment>
<dbReference type="EMBL" id="NBAG03000219">
    <property type="protein sequence ID" value="PNI79533.1"/>
    <property type="molecule type" value="Genomic_DNA"/>
</dbReference>
<sequence length="68" mass="7773">MTVALRGASALLVLFLAAFLPPPQRAQDPAMVHYIYQRFRVLEGWKNVPKQRGHTFKNSKSSQKIYLS</sequence>
<reference evidence="2 3" key="1">
    <citation type="submission" date="2017-12" db="EMBL/GenBank/DDBJ databases">
        <title>High-resolution comparative analysis of great ape genomes.</title>
        <authorList>
            <person name="Pollen A."/>
            <person name="Hastie A."/>
            <person name="Hormozdiari F."/>
            <person name="Dougherty M."/>
            <person name="Liu R."/>
            <person name="Chaisson M."/>
            <person name="Hoppe E."/>
            <person name="Hill C."/>
            <person name="Pang A."/>
            <person name="Hillier L."/>
            <person name="Baker C."/>
            <person name="Armstrong J."/>
            <person name="Shendure J."/>
            <person name="Paten B."/>
            <person name="Wilson R."/>
            <person name="Chao H."/>
            <person name="Schneider V."/>
            <person name="Ventura M."/>
            <person name="Kronenberg Z."/>
            <person name="Murali S."/>
            <person name="Gordon D."/>
            <person name="Cantsilieris S."/>
            <person name="Munson K."/>
            <person name="Nelson B."/>
            <person name="Raja A."/>
            <person name="Underwood J."/>
            <person name="Diekhans M."/>
            <person name="Fiddes I."/>
            <person name="Haussler D."/>
            <person name="Eichler E."/>
        </authorList>
    </citation>
    <scope>NUCLEOTIDE SEQUENCE [LARGE SCALE GENOMIC DNA]</scope>
    <source>
        <strain evidence="2">Yerkes chimp pedigree #C0471</strain>
    </source>
</reference>
<accession>A0A2J8P683</accession>